<name>X1KJ38_9ZZZZ</name>
<proteinExistence type="predicted"/>
<sequence>MAASRRIAKYSAKIVGDVHKNRYDATKALSVASEDAYCPLAEA</sequence>
<dbReference type="AlphaFoldDB" id="X1KJ38"/>
<accession>X1KJ38</accession>
<dbReference type="EMBL" id="BARV01011365">
    <property type="protein sequence ID" value="GAI07052.1"/>
    <property type="molecule type" value="Genomic_DNA"/>
</dbReference>
<protein>
    <submittedName>
        <fullName evidence="1">Uncharacterized protein</fullName>
    </submittedName>
</protein>
<evidence type="ECO:0000313" key="1">
    <source>
        <dbReference type="EMBL" id="GAI07052.1"/>
    </source>
</evidence>
<gene>
    <name evidence="1" type="ORF">S06H3_21590</name>
</gene>
<comment type="caution">
    <text evidence="1">The sequence shown here is derived from an EMBL/GenBank/DDBJ whole genome shotgun (WGS) entry which is preliminary data.</text>
</comment>
<organism evidence="1">
    <name type="scientific">marine sediment metagenome</name>
    <dbReference type="NCBI Taxonomy" id="412755"/>
    <lineage>
        <taxon>unclassified sequences</taxon>
        <taxon>metagenomes</taxon>
        <taxon>ecological metagenomes</taxon>
    </lineage>
</organism>
<reference evidence="1" key="1">
    <citation type="journal article" date="2014" name="Front. Microbiol.">
        <title>High frequency of phylogenetically diverse reductive dehalogenase-homologous genes in deep subseafloor sedimentary metagenomes.</title>
        <authorList>
            <person name="Kawai M."/>
            <person name="Futagami T."/>
            <person name="Toyoda A."/>
            <person name="Takaki Y."/>
            <person name="Nishi S."/>
            <person name="Hori S."/>
            <person name="Arai W."/>
            <person name="Tsubouchi T."/>
            <person name="Morono Y."/>
            <person name="Uchiyama I."/>
            <person name="Ito T."/>
            <person name="Fujiyama A."/>
            <person name="Inagaki F."/>
            <person name="Takami H."/>
        </authorList>
    </citation>
    <scope>NUCLEOTIDE SEQUENCE</scope>
    <source>
        <strain evidence="1">Expedition CK06-06</strain>
    </source>
</reference>
<feature type="non-terminal residue" evidence="1">
    <location>
        <position position="43"/>
    </location>
</feature>